<dbReference type="Pfam" id="PF13400">
    <property type="entry name" value="Tad"/>
    <property type="match status" value="1"/>
</dbReference>
<dbReference type="EMBL" id="JAFMNX010000001">
    <property type="protein sequence ID" value="MBS9719489.1"/>
    <property type="molecule type" value="Genomic_DNA"/>
</dbReference>
<proteinExistence type="predicted"/>
<dbReference type="InterPro" id="IPR028087">
    <property type="entry name" value="Tad_N"/>
</dbReference>
<organism evidence="3 4">
    <name type="scientific">Tianweitania aestuarii</name>
    <dbReference type="NCBI Taxonomy" id="2814886"/>
    <lineage>
        <taxon>Bacteria</taxon>
        <taxon>Pseudomonadati</taxon>
        <taxon>Pseudomonadota</taxon>
        <taxon>Alphaproteobacteria</taxon>
        <taxon>Hyphomicrobiales</taxon>
        <taxon>Phyllobacteriaceae</taxon>
        <taxon>Tianweitania</taxon>
    </lineage>
</organism>
<dbReference type="Gene3D" id="3.40.50.410">
    <property type="entry name" value="von Willebrand factor, type A domain"/>
    <property type="match status" value="2"/>
</dbReference>
<gene>
    <name evidence="3" type="ORF">JYU29_02175</name>
</gene>
<dbReference type="PROSITE" id="PS50234">
    <property type="entry name" value="VWFA"/>
    <property type="match status" value="1"/>
</dbReference>
<evidence type="ECO:0000313" key="3">
    <source>
        <dbReference type="EMBL" id="MBS9719489.1"/>
    </source>
</evidence>
<evidence type="ECO:0000313" key="4">
    <source>
        <dbReference type="Proteomes" id="UP001297272"/>
    </source>
</evidence>
<sequence length="605" mass="65790">MTRQSLFSLIRAFLKDTSGNYALMTVIAAVPLFGAVALAVDYSEMSRERQMTLNALDASGIATARRLLEGASELEVRKYARQFFDANLGNINPNRATLKVDLPGQGGGGTLKMSADLSYDPVFFGTFQSLMGKQRTPLSFAAATEVKLKNTIEVALVLDNSGSMGDRGRGSGRQRLDILKDAAKELVDTMAAESGKMKQVDKPVQIGLVPFSASVNVGPDNRYESWMDRNGLSPIHHENFDWSSFGTRASSPNMYVEDVNGAKRARGRYWAEVGLENAYLTRFTLFDYVRRYTGQGNTTAPVATWGGCVETRPYPYNVTDAAASQNNPATLFVPMFAPDEADIGRAANSWWPDYAPDDRSAPDRQRDLTKFINVSHGNGFSAGSGPNYGCTTTPILPLKDVGTTAGIDEVKSAIDAMRANGNTNTPEGMAWGWRVLSSQAPFTGGRSEAERGNDKVLIVLTDGANTYFTPSGDDLARNRSTYGSYGYAGKNYSNTGKPRIFLNTTVSTSFSNSNYTKALNQQFDTLCANAKRANIIVMTVALDLDARSGAEKAQVDALKACSSESRFRKDAQGNPEKLFWNSTGATLADDFKRIADELSNLRIVS</sequence>
<evidence type="ECO:0000259" key="2">
    <source>
        <dbReference type="PROSITE" id="PS50234"/>
    </source>
</evidence>
<dbReference type="CDD" id="cd00198">
    <property type="entry name" value="vWFA"/>
    <property type="match status" value="1"/>
</dbReference>
<evidence type="ECO:0000256" key="1">
    <source>
        <dbReference type="SAM" id="Phobius"/>
    </source>
</evidence>
<keyword evidence="1" id="KW-0472">Membrane</keyword>
<dbReference type="InterPro" id="IPR036465">
    <property type="entry name" value="vWFA_dom_sf"/>
</dbReference>
<keyword evidence="4" id="KW-1185">Reference proteome</keyword>
<name>A0ABS5RTC9_9HYPH</name>
<comment type="caution">
    <text evidence="3">The sequence shown here is derived from an EMBL/GenBank/DDBJ whole genome shotgun (WGS) entry which is preliminary data.</text>
</comment>
<dbReference type="Proteomes" id="UP001297272">
    <property type="component" value="Unassembled WGS sequence"/>
</dbReference>
<dbReference type="SUPFAM" id="SSF53300">
    <property type="entry name" value="vWA-like"/>
    <property type="match status" value="1"/>
</dbReference>
<feature type="domain" description="VWFA" evidence="2">
    <location>
        <begin position="153"/>
        <end position="216"/>
    </location>
</feature>
<protein>
    <recommendedName>
        <fullName evidence="2">VWFA domain-containing protein</fullName>
    </recommendedName>
</protein>
<keyword evidence="1" id="KW-0812">Transmembrane</keyword>
<feature type="transmembrane region" description="Helical" evidence="1">
    <location>
        <begin position="21"/>
        <end position="40"/>
    </location>
</feature>
<reference evidence="3 4" key="1">
    <citation type="submission" date="2021-03" db="EMBL/GenBank/DDBJ databases">
        <title>Tianweitania aestuarii sp. nov., isolated from a tidal flat.</title>
        <authorList>
            <person name="Park S."/>
            <person name="Yoon J.-H."/>
        </authorList>
    </citation>
    <scope>NUCLEOTIDE SEQUENCE [LARGE SCALE GENOMIC DNA]</scope>
    <source>
        <strain evidence="3 4">BSSL-BM11</strain>
    </source>
</reference>
<dbReference type="SMART" id="SM00327">
    <property type="entry name" value="VWA"/>
    <property type="match status" value="1"/>
</dbReference>
<keyword evidence="1" id="KW-1133">Transmembrane helix</keyword>
<accession>A0ABS5RTC9</accession>
<dbReference type="InterPro" id="IPR002035">
    <property type="entry name" value="VWF_A"/>
</dbReference>